<gene>
    <name evidence="2" type="ORF">RCOM_1429630</name>
</gene>
<dbReference type="EMBL" id="EQ973777">
    <property type="protein sequence ID" value="EEF49749.1"/>
    <property type="molecule type" value="Genomic_DNA"/>
</dbReference>
<reference evidence="3" key="1">
    <citation type="journal article" date="2010" name="Nat. Biotechnol.">
        <title>Draft genome sequence of the oilseed species Ricinus communis.</title>
        <authorList>
            <person name="Chan A.P."/>
            <person name="Crabtree J."/>
            <person name="Zhao Q."/>
            <person name="Lorenzi H."/>
            <person name="Orvis J."/>
            <person name="Puiu D."/>
            <person name="Melake-Berhan A."/>
            <person name="Jones K.M."/>
            <person name="Redman J."/>
            <person name="Chen G."/>
            <person name="Cahoon E.B."/>
            <person name="Gedil M."/>
            <person name="Stanke M."/>
            <person name="Haas B.J."/>
            <person name="Wortman J.R."/>
            <person name="Fraser-Liggett C.M."/>
            <person name="Ravel J."/>
            <person name="Rabinowicz P.D."/>
        </authorList>
    </citation>
    <scope>NUCLEOTIDE SEQUENCE [LARGE SCALE GENOMIC DNA]</scope>
    <source>
        <strain evidence="3">cv. Hale</strain>
    </source>
</reference>
<proteinExistence type="predicted"/>
<sequence>MHSQKSGFASSTNHATHVPSPTLQHRDISTTPRPTPIGGSFTAVLLHESFSTIKHTQ</sequence>
<evidence type="ECO:0000256" key="1">
    <source>
        <dbReference type="SAM" id="MobiDB-lite"/>
    </source>
</evidence>
<dbReference type="Proteomes" id="UP000008311">
    <property type="component" value="Unassembled WGS sequence"/>
</dbReference>
<accession>B9REX8</accession>
<dbReference type="InParanoid" id="B9REX8"/>
<protein>
    <submittedName>
        <fullName evidence="2">Uncharacterized protein</fullName>
    </submittedName>
</protein>
<feature type="region of interest" description="Disordered" evidence="1">
    <location>
        <begin position="1"/>
        <end position="40"/>
    </location>
</feature>
<dbReference type="AlphaFoldDB" id="B9REX8"/>
<evidence type="ECO:0000313" key="3">
    <source>
        <dbReference type="Proteomes" id="UP000008311"/>
    </source>
</evidence>
<keyword evidence="3" id="KW-1185">Reference proteome</keyword>
<feature type="compositionally biased region" description="Polar residues" evidence="1">
    <location>
        <begin position="1"/>
        <end position="23"/>
    </location>
</feature>
<evidence type="ECO:0000313" key="2">
    <source>
        <dbReference type="EMBL" id="EEF49749.1"/>
    </source>
</evidence>
<organism evidence="2 3">
    <name type="scientific">Ricinus communis</name>
    <name type="common">Castor bean</name>
    <dbReference type="NCBI Taxonomy" id="3988"/>
    <lineage>
        <taxon>Eukaryota</taxon>
        <taxon>Viridiplantae</taxon>
        <taxon>Streptophyta</taxon>
        <taxon>Embryophyta</taxon>
        <taxon>Tracheophyta</taxon>
        <taxon>Spermatophyta</taxon>
        <taxon>Magnoliopsida</taxon>
        <taxon>eudicotyledons</taxon>
        <taxon>Gunneridae</taxon>
        <taxon>Pentapetalae</taxon>
        <taxon>rosids</taxon>
        <taxon>fabids</taxon>
        <taxon>Malpighiales</taxon>
        <taxon>Euphorbiaceae</taxon>
        <taxon>Acalyphoideae</taxon>
        <taxon>Acalypheae</taxon>
        <taxon>Ricinus</taxon>
    </lineage>
</organism>
<name>B9REX8_RICCO</name>